<dbReference type="InterPro" id="IPR029068">
    <property type="entry name" value="Glyas_Bleomycin-R_OHBP_Dase"/>
</dbReference>
<dbReference type="PROSITE" id="PS51819">
    <property type="entry name" value="VOC"/>
    <property type="match status" value="1"/>
</dbReference>
<feature type="domain" description="VOC" evidence="1">
    <location>
        <begin position="3"/>
        <end position="133"/>
    </location>
</feature>
<sequence>MVKIKHFALTTREPGKTAEFYKEVFGLEEVRRDAKGQVFLSDGDFNIAILNFKTEDDADLGANGLEFGGIHHIGFLVEDIDSFAEKVNKAGGKQLTPTMMPGTGGLFNNGKGRSNAEVKFSGPDGVIIDMSESGWQIAP</sequence>
<dbReference type="InterPro" id="IPR004360">
    <property type="entry name" value="Glyas_Fos-R_dOase_dom"/>
</dbReference>
<name>A0A160VBV5_9ZZZZ</name>
<proteinExistence type="predicted"/>
<gene>
    <name evidence="2" type="ORF">MGWOODY_Clf366</name>
</gene>
<protein>
    <recommendedName>
        <fullName evidence="1">VOC domain-containing protein</fullName>
    </recommendedName>
</protein>
<reference evidence="2" key="1">
    <citation type="submission" date="2015-10" db="EMBL/GenBank/DDBJ databases">
        <authorList>
            <person name="Gilbert D.G."/>
        </authorList>
    </citation>
    <scope>NUCLEOTIDE SEQUENCE</scope>
</reference>
<dbReference type="Gene3D" id="3.10.180.10">
    <property type="entry name" value="2,3-Dihydroxybiphenyl 1,2-Dioxygenase, domain 1"/>
    <property type="match status" value="1"/>
</dbReference>
<evidence type="ECO:0000313" key="2">
    <source>
        <dbReference type="EMBL" id="CUV03752.1"/>
    </source>
</evidence>
<dbReference type="SUPFAM" id="SSF54593">
    <property type="entry name" value="Glyoxalase/Bleomycin resistance protein/Dihydroxybiphenyl dioxygenase"/>
    <property type="match status" value="1"/>
</dbReference>
<dbReference type="CDD" id="cd06587">
    <property type="entry name" value="VOC"/>
    <property type="match status" value="1"/>
</dbReference>
<dbReference type="Pfam" id="PF00903">
    <property type="entry name" value="Glyoxalase"/>
    <property type="match status" value="1"/>
</dbReference>
<dbReference type="EMBL" id="FAXA01000473">
    <property type="protein sequence ID" value="CUV03752.1"/>
    <property type="molecule type" value="Genomic_DNA"/>
</dbReference>
<organism evidence="2">
    <name type="scientific">hydrothermal vent metagenome</name>
    <dbReference type="NCBI Taxonomy" id="652676"/>
    <lineage>
        <taxon>unclassified sequences</taxon>
        <taxon>metagenomes</taxon>
        <taxon>ecological metagenomes</taxon>
    </lineage>
</organism>
<dbReference type="AlphaFoldDB" id="A0A160VBV5"/>
<accession>A0A160VBV5</accession>
<dbReference type="InterPro" id="IPR037523">
    <property type="entry name" value="VOC_core"/>
</dbReference>
<evidence type="ECO:0000259" key="1">
    <source>
        <dbReference type="PROSITE" id="PS51819"/>
    </source>
</evidence>